<keyword evidence="2" id="KW-1185">Reference proteome</keyword>
<evidence type="ECO:0000313" key="2">
    <source>
        <dbReference type="Proteomes" id="UP000634672"/>
    </source>
</evidence>
<dbReference type="EMBL" id="JACOPB010000002">
    <property type="protein sequence ID" value="MBC5707217.1"/>
    <property type="molecule type" value="Genomic_DNA"/>
</dbReference>
<proteinExistence type="predicted"/>
<dbReference type="Proteomes" id="UP000634672">
    <property type="component" value="Unassembled WGS sequence"/>
</dbReference>
<reference evidence="1 2" key="1">
    <citation type="submission" date="2020-08" db="EMBL/GenBank/DDBJ databases">
        <title>Genome public.</title>
        <authorList>
            <person name="Liu C."/>
            <person name="Sun Q."/>
        </authorList>
    </citation>
    <scope>NUCLEOTIDE SEQUENCE [LARGE SCALE GENOMIC DNA]</scope>
    <source>
        <strain evidence="1 2">NSJ-66</strain>
    </source>
</reference>
<evidence type="ECO:0000313" key="1">
    <source>
        <dbReference type="EMBL" id="MBC5707217.1"/>
    </source>
</evidence>
<evidence type="ECO:0008006" key="3">
    <source>
        <dbReference type="Google" id="ProtNLM"/>
    </source>
</evidence>
<gene>
    <name evidence="1" type="ORF">H8S75_04530</name>
</gene>
<name>A0ABR7H242_9FIRM</name>
<protein>
    <recommendedName>
        <fullName evidence="3">Transposase</fullName>
    </recommendedName>
</protein>
<sequence>MEEPASFRTKINGKMPYPAHKWLFCVQNTGLQQRIYEYKKKNFKNRLQN</sequence>
<accession>A0ABR7H242</accession>
<organism evidence="1 2">
    <name type="scientific">Hungatella hominis</name>
    <dbReference type="NCBI Taxonomy" id="2763050"/>
    <lineage>
        <taxon>Bacteria</taxon>
        <taxon>Bacillati</taxon>
        <taxon>Bacillota</taxon>
        <taxon>Clostridia</taxon>
        <taxon>Lachnospirales</taxon>
        <taxon>Lachnospiraceae</taxon>
        <taxon>Hungatella</taxon>
    </lineage>
</organism>
<dbReference type="RefSeq" id="WP_187019700.1">
    <property type="nucleotide sequence ID" value="NZ_JACOPB010000002.1"/>
</dbReference>
<comment type="caution">
    <text evidence="1">The sequence shown here is derived from an EMBL/GenBank/DDBJ whole genome shotgun (WGS) entry which is preliminary data.</text>
</comment>